<dbReference type="EMBL" id="JAWIIV010000005">
    <property type="protein sequence ID" value="MEC4719265.1"/>
    <property type="molecule type" value="Genomic_DNA"/>
</dbReference>
<gene>
    <name evidence="5" type="primary">apaH</name>
    <name evidence="7" type="ORF">RY831_08905</name>
</gene>
<dbReference type="HAMAP" id="MF_00199">
    <property type="entry name" value="ApaH"/>
    <property type="match status" value="1"/>
</dbReference>
<proteinExistence type="inferred from homology"/>
<comment type="function">
    <text evidence="1 5">Hydrolyzes diadenosine 5',5'''-P1,P4-tetraphosphate to yield ADP.</text>
</comment>
<dbReference type="PIRSF" id="PIRSF000903">
    <property type="entry name" value="B5n-ttraPtase_sm"/>
    <property type="match status" value="1"/>
</dbReference>
<protein>
    <recommendedName>
        <fullName evidence="5">Bis(5'-nucleosyl)-tetraphosphatase, symmetrical</fullName>
        <ecNumber evidence="5">3.6.1.41</ecNumber>
    </recommendedName>
    <alternativeName>
        <fullName evidence="5">Ap4A hydrolase</fullName>
    </alternativeName>
    <alternativeName>
        <fullName evidence="5">Diadenosine 5',5'''-P1,P4-tetraphosphate pyrophosphohydrolase</fullName>
    </alternativeName>
    <alternativeName>
        <fullName evidence="5">Diadenosine tetraphosphatase</fullName>
    </alternativeName>
</protein>
<keyword evidence="3 5" id="KW-0378">Hydrolase</keyword>
<evidence type="ECO:0000256" key="3">
    <source>
        <dbReference type="ARBA" id="ARBA00022801"/>
    </source>
</evidence>
<dbReference type="SUPFAM" id="SSF56300">
    <property type="entry name" value="Metallo-dependent phosphatases"/>
    <property type="match status" value="1"/>
</dbReference>
<evidence type="ECO:0000256" key="4">
    <source>
        <dbReference type="ARBA" id="ARBA00049417"/>
    </source>
</evidence>
<dbReference type="EC" id="3.6.1.41" evidence="5"/>
<keyword evidence="8" id="KW-1185">Reference proteome</keyword>
<accession>A0ABU6J6V9</accession>
<name>A0ABU6J6V9_9BURK</name>
<dbReference type="PANTHER" id="PTHR40942:SF4">
    <property type="entry name" value="CYTOCHROME C5"/>
    <property type="match status" value="1"/>
</dbReference>
<dbReference type="NCBIfam" id="NF001204">
    <property type="entry name" value="PRK00166.1"/>
    <property type="match status" value="1"/>
</dbReference>
<dbReference type="RefSeq" id="WP_326505975.1">
    <property type="nucleotide sequence ID" value="NZ_JAWIIV010000005.1"/>
</dbReference>
<sequence>MPTYAIGDLQGCRSKLAELLDKIRLSTPDPRLVFVGDLVNRGPQSLETLREVRALGDTTNVVLGNHDLHLLAVAHGIRRAHPSDTLNDILNAPDRDELLDWLRHRPLALFENNHLLVHAGVLPQWTAQQTMELAAEVEAVLQGPGWVDFLRQMYGNEPARWDDSLRGADRLRCVVNALTRLRFCTADGTMDLATSKGAEIEAPGYMRWFDVPGRRTEDVTVVFGHWSTLGLTMLPNIISLDTGCLWGGKLSAVCLEDRRVVQVECPQYQRPGSI</sequence>
<reference evidence="7 8" key="1">
    <citation type="submission" date="2023-10" db="EMBL/GenBank/DDBJ databases">
        <title>Noviherbaspirillum sp. CPCC 100848 genome assembly.</title>
        <authorList>
            <person name="Li X.Y."/>
            <person name="Fang X.M."/>
        </authorList>
    </citation>
    <scope>NUCLEOTIDE SEQUENCE [LARGE SCALE GENOMIC DNA]</scope>
    <source>
        <strain evidence="7 8">CPCC 100848</strain>
    </source>
</reference>
<organism evidence="7 8">
    <name type="scientific">Noviherbaspirillum album</name>
    <dbReference type="NCBI Taxonomy" id="3080276"/>
    <lineage>
        <taxon>Bacteria</taxon>
        <taxon>Pseudomonadati</taxon>
        <taxon>Pseudomonadota</taxon>
        <taxon>Betaproteobacteria</taxon>
        <taxon>Burkholderiales</taxon>
        <taxon>Oxalobacteraceae</taxon>
        <taxon>Noviherbaspirillum</taxon>
    </lineage>
</organism>
<comment type="caution">
    <text evidence="7">The sequence shown here is derived from an EMBL/GenBank/DDBJ whole genome shotgun (WGS) entry which is preliminary data.</text>
</comment>
<comment type="catalytic activity">
    <reaction evidence="4 5">
        <text>P(1),P(4)-bis(5'-adenosyl) tetraphosphate + H2O = 2 ADP + 2 H(+)</text>
        <dbReference type="Rhea" id="RHEA:24252"/>
        <dbReference type="ChEBI" id="CHEBI:15377"/>
        <dbReference type="ChEBI" id="CHEBI:15378"/>
        <dbReference type="ChEBI" id="CHEBI:58141"/>
        <dbReference type="ChEBI" id="CHEBI:456216"/>
        <dbReference type="EC" id="3.6.1.41"/>
    </reaction>
</comment>
<dbReference type="CDD" id="cd07422">
    <property type="entry name" value="MPP_ApaH"/>
    <property type="match status" value="1"/>
</dbReference>
<evidence type="ECO:0000256" key="5">
    <source>
        <dbReference type="HAMAP-Rule" id="MF_00199"/>
    </source>
</evidence>
<evidence type="ECO:0000259" key="6">
    <source>
        <dbReference type="Pfam" id="PF00149"/>
    </source>
</evidence>
<evidence type="ECO:0000256" key="1">
    <source>
        <dbReference type="ARBA" id="ARBA00003413"/>
    </source>
</evidence>
<feature type="domain" description="Calcineurin-like phosphoesterase" evidence="6">
    <location>
        <begin position="1"/>
        <end position="125"/>
    </location>
</feature>
<dbReference type="InterPro" id="IPR029052">
    <property type="entry name" value="Metallo-depent_PP-like"/>
</dbReference>
<evidence type="ECO:0000313" key="7">
    <source>
        <dbReference type="EMBL" id="MEC4719265.1"/>
    </source>
</evidence>
<dbReference type="InterPro" id="IPR004617">
    <property type="entry name" value="ApaH"/>
</dbReference>
<dbReference type="NCBIfam" id="TIGR00668">
    <property type="entry name" value="apaH"/>
    <property type="match status" value="1"/>
</dbReference>
<evidence type="ECO:0000313" key="8">
    <source>
        <dbReference type="Proteomes" id="UP001352263"/>
    </source>
</evidence>
<dbReference type="InterPro" id="IPR004843">
    <property type="entry name" value="Calcineurin-like_PHP"/>
</dbReference>
<dbReference type="Proteomes" id="UP001352263">
    <property type="component" value="Unassembled WGS sequence"/>
</dbReference>
<dbReference type="GO" id="GO:0008803">
    <property type="term" value="F:bis(5'-nucleosyl)-tetraphosphatase (symmetrical) activity"/>
    <property type="evidence" value="ECO:0007669"/>
    <property type="project" value="UniProtKB-EC"/>
</dbReference>
<comment type="similarity">
    <text evidence="2 5">Belongs to the Ap4A hydrolase family.</text>
</comment>
<dbReference type="PANTHER" id="PTHR40942">
    <property type="match status" value="1"/>
</dbReference>
<dbReference type="Pfam" id="PF00149">
    <property type="entry name" value="Metallophos"/>
    <property type="match status" value="1"/>
</dbReference>
<dbReference type="Gene3D" id="3.60.21.10">
    <property type="match status" value="1"/>
</dbReference>
<evidence type="ECO:0000256" key="2">
    <source>
        <dbReference type="ARBA" id="ARBA00005419"/>
    </source>
</evidence>